<feature type="signal peptide" evidence="2">
    <location>
        <begin position="1"/>
        <end position="30"/>
    </location>
</feature>
<keyword evidence="5" id="KW-1185">Reference proteome</keyword>
<dbReference type="PANTHER" id="PTHR31528:SF3">
    <property type="entry name" value="THIAMINE BIOSYNTHESIS PROTEIN HI_0357-RELATED"/>
    <property type="match status" value="1"/>
</dbReference>
<evidence type="ECO:0000313" key="5">
    <source>
        <dbReference type="Proteomes" id="UP000267400"/>
    </source>
</evidence>
<evidence type="ECO:0000256" key="2">
    <source>
        <dbReference type="SAM" id="SignalP"/>
    </source>
</evidence>
<feature type="chain" id="PRO_5019034823" evidence="2">
    <location>
        <begin position="31"/>
        <end position="396"/>
    </location>
</feature>
<dbReference type="RefSeq" id="WP_126482728.1">
    <property type="nucleotide sequence ID" value="NZ_RXNS01000006.1"/>
</dbReference>
<dbReference type="AlphaFoldDB" id="A0A431V3V2"/>
<organism evidence="4 5">
    <name type="scientific">Halomonas nitroreducens</name>
    <dbReference type="NCBI Taxonomy" id="447425"/>
    <lineage>
        <taxon>Bacteria</taxon>
        <taxon>Pseudomonadati</taxon>
        <taxon>Pseudomonadota</taxon>
        <taxon>Gammaproteobacteria</taxon>
        <taxon>Oceanospirillales</taxon>
        <taxon>Halomonadaceae</taxon>
        <taxon>Halomonas</taxon>
    </lineage>
</organism>
<keyword evidence="2" id="KW-0732">Signal</keyword>
<reference evidence="4 5" key="1">
    <citation type="submission" date="2018-12" db="EMBL/GenBank/DDBJ databases">
        <authorList>
            <person name="Yu L."/>
        </authorList>
    </citation>
    <scope>NUCLEOTIDE SEQUENCE [LARGE SCALE GENOMIC DNA]</scope>
    <source>
        <strain evidence="4 5">11S</strain>
    </source>
</reference>
<feature type="domain" description="SsuA/THI5-like" evidence="3">
    <location>
        <begin position="114"/>
        <end position="326"/>
    </location>
</feature>
<dbReference type="GO" id="GO:0009228">
    <property type="term" value="P:thiamine biosynthetic process"/>
    <property type="evidence" value="ECO:0007669"/>
    <property type="project" value="InterPro"/>
</dbReference>
<dbReference type="Proteomes" id="UP000267400">
    <property type="component" value="Unassembled WGS sequence"/>
</dbReference>
<dbReference type="Gene3D" id="3.40.190.10">
    <property type="entry name" value="Periplasmic binding protein-like II"/>
    <property type="match status" value="2"/>
</dbReference>
<dbReference type="EMBL" id="RXNS01000006">
    <property type="protein sequence ID" value="RTR04990.1"/>
    <property type="molecule type" value="Genomic_DNA"/>
</dbReference>
<protein>
    <submittedName>
        <fullName evidence="4">ABC transporter substrate-binding protein</fullName>
    </submittedName>
</protein>
<dbReference type="OrthoDB" id="5348911at2"/>
<gene>
    <name evidence="4" type="ORF">EKG36_07670</name>
</gene>
<evidence type="ECO:0000256" key="1">
    <source>
        <dbReference type="SAM" id="MobiDB-lite"/>
    </source>
</evidence>
<comment type="caution">
    <text evidence="4">The sequence shown here is derived from an EMBL/GenBank/DDBJ whole genome shotgun (WGS) entry which is preliminary data.</text>
</comment>
<dbReference type="InterPro" id="IPR015168">
    <property type="entry name" value="SsuA/THI5"/>
</dbReference>
<dbReference type="SUPFAM" id="SSF53850">
    <property type="entry name" value="Periplasmic binding protein-like II"/>
    <property type="match status" value="1"/>
</dbReference>
<dbReference type="Pfam" id="PF09084">
    <property type="entry name" value="NMT1"/>
    <property type="match status" value="1"/>
</dbReference>
<feature type="region of interest" description="Disordered" evidence="1">
    <location>
        <begin position="72"/>
        <end position="94"/>
    </location>
</feature>
<evidence type="ECO:0000313" key="4">
    <source>
        <dbReference type="EMBL" id="RTR04990.1"/>
    </source>
</evidence>
<accession>A0A431V3V2</accession>
<proteinExistence type="predicted"/>
<dbReference type="InterPro" id="IPR027939">
    <property type="entry name" value="NMT1/THI5"/>
</dbReference>
<evidence type="ECO:0000259" key="3">
    <source>
        <dbReference type="Pfam" id="PF09084"/>
    </source>
</evidence>
<sequence length="396" mass="42992">MLSSSRRRSARARALLLFACGLLVLAPVVAAQETDEAPSRFPPLDTEVMVPELARPADAPDTDPLARFRRLPSGPAVDTPTRPTAPAVAVGPAQPIEPPPVRRLTVMLDWYPSPRHAALFVARERDLFAHRGLAVEIVTPADPDVPTKLLAASRIDLALTRQPLLHLLVHRGQPLVRVATLVGLPLTALVMRADADLPSPTSLAGARIGHADLDGEAVLLATLLDSQDVSRESVDSPDLHFRLEQAMREDRVDGVIGAERHLLARALADEGLATTTLPVEAFGVPRHDGLILVANRNHLSRQRDAIQHFVEALEEATAWILEHPEESWPLLAAAEPTLDTPANRAAWPEIRARLSLAPAALSRTRYAGFERFLFETGVTDERKPVGRLAVDPGARP</sequence>
<dbReference type="PANTHER" id="PTHR31528">
    <property type="entry name" value="4-AMINO-5-HYDROXYMETHYL-2-METHYLPYRIMIDINE PHOSPHATE SYNTHASE THI11-RELATED"/>
    <property type="match status" value="1"/>
</dbReference>
<name>A0A431V3V2_9GAMM</name>